<name>A0ABN9WD54_9DINO</name>
<protein>
    <submittedName>
        <fullName evidence="2">Uncharacterized protein</fullName>
    </submittedName>
</protein>
<accession>A0ABN9WD54</accession>
<keyword evidence="3" id="KW-1185">Reference proteome</keyword>
<dbReference type="Proteomes" id="UP001189429">
    <property type="component" value="Unassembled WGS sequence"/>
</dbReference>
<reference evidence="2" key="1">
    <citation type="submission" date="2023-10" db="EMBL/GenBank/DDBJ databases">
        <authorList>
            <person name="Chen Y."/>
            <person name="Shah S."/>
            <person name="Dougan E. K."/>
            <person name="Thang M."/>
            <person name="Chan C."/>
        </authorList>
    </citation>
    <scope>NUCLEOTIDE SEQUENCE [LARGE SCALE GENOMIC DNA]</scope>
</reference>
<organism evidence="2 3">
    <name type="scientific">Prorocentrum cordatum</name>
    <dbReference type="NCBI Taxonomy" id="2364126"/>
    <lineage>
        <taxon>Eukaryota</taxon>
        <taxon>Sar</taxon>
        <taxon>Alveolata</taxon>
        <taxon>Dinophyceae</taxon>
        <taxon>Prorocentrales</taxon>
        <taxon>Prorocentraceae</taxon>
        <taxon>Prorocentrum</taxon>
    </lineage>
</organism>
<feature type="non-terminal residue" evidence="2">
    <location>
        <position position="1"/>
    </location>
</feature>
<feature type="compositionally biased region" description="Basic residues" evidence="1">
    <location>
        <begin position="304"/>
        <end position="319"/>
    </location>
</feature>
<feature type="compositionally biased region" description="Basic residues" evidence="1">
    <location>
        <begin position="30"/>
        <end position="41"/>
    </location>
</feature>
<feature type="compositionally biased region" description="Basic residues" evidence="1">
    <location>
        <begin position="258"/>
        <end position="277"/>
    </location>
</feature>
<feature type="non-terminal residue" evidence="2">
    <location>
        <position position="329"/>
    </location>
</feature>
<feature type="region of interest" description="Disordered" evidence="1">
    <location>
        <begin position="1"/>
        <end position="97"/>
    </location>
</feature>
<evidence type="ECO:0000256" key="1">
    <source>
        <dbReference type="SAM" id="MobiDB-lite"/>
    </source>
</evidence>
<dbReference type="EMBL" id="CAUYUJ010018453">
    <property type="protein sequence ID" value="CAK0883712.1"/>
    <property type="molecule type" value="Genomic_DNA"/>
</dbReference>
<evidence type="ECO:0000313" key="2">
    <source>
        <dbReference type="EMBL" id="CAK0883712.1"/>
    </source>
</evidence>
<evidence type="ECO:0000313" key="3">
    <source>
        <dbReference type="Proteomes" id="UP001189429"/>
    </source>
</evidence>
<sequence length="329" mass="34423">RPGADVRGHPGLVRGGARPRRRGPVERGGRRVPRRGGKAARGRLGCADLRADTWHDERAGERDRGPGLLFGEPGRHASAGPPRGAPPFHARHGRAPRFRGRRAAAGAYGRVGEPAVRAGQVTGPGPGLRGGRAIRRCRWGVRRPVAAGGQSVLQPGGAGVGRAAHGGGAVGGAAAGRARRRDAGRRAACGRAGRHADGGGGRGGRSGRAPCPGPPSGPRARCRRGACLHARGRRRQRGPRGWRRWHQSCGAVQGPCRGARRQRGGRERRRAGPRPRAGRGPAVRRPPARLRLRGQLPGADAGGHRRGAGARGGRRRRGGALARLHRVAL</sequence>
<feature type="region of interest" description="Disordered" evidence="1">
    <location>
        <begin position="165"/>
        <end position="224"/>
    </location>
</feature>
<feature type="region of interest" description="Disordered" evidence="1">
    <location>
        <begin position="251"/>
        <end position="319"/>
    </location>
</feature>
<proteinExistence type="predicted"/>
<feature type="compositionally biased region" description="Basic and acidic residues" evidence="1">
    <location>
        <begin position="49"/>
        <end position="65"/>
    </location>
</feature>
<feature type="compositionally biased region" description="Gly residues" evidence="1">
    <location>
        <begin position="165"/>
        <end position="174"/>
    </location>
</feature>
<comment type="caution">
    <text evidence="2">The sequence shown here is derived from an EMBL/GenBank/DDBJ whole genome shotgun (WGS) entry which is preliminary data.</text>
</comment>
<gene>
    <name evidence="2" type="ORF">PCOR1329_LOCUS65859</name>
</gene>